<dbReference type="InterPro" id="IPR051579">
    <property type="entry name" value="DDR_Transcriptional_Reg"/>
</dbReference>
<proteinExistence type="predicted"/>
<dbReference type="PROSITE" id="PS50172">
    <property type="entry name" value="BRCT"/>
    <property type="match status" value="3"/>
</dbReference>
<evidence type="ECO:0000256" key="1">
    <source>
        <dbReference type="ARBA" id="ARBA00004123"/>
    </source>
</evidence>
<feature type="compositionally biased region" description="Polar residues" evidence="6">
    <location>
        <begin position="42"/>
        <end position="67"/>
    </location>
</feature>
<dbReference type="GO" id="GO:0006974">
    <property type="term" value="P:DNA damage response"/>
    <property type="evidence" value="ECO:0007669"/>
    <property type="project" value="UniProtKB-KW"/>
</dbReference>
<evidence type="ECO:0000256" key="2">
    <source>
        <dbReference type="ARBA" id="ARBA00022763"/>
    </source>
</evidence>
<dbReference type="Proteomes" id="UP001176961">
    <property type="component" value="Unassembled WGS sequence"/>
</dbReference>
<evidence type="ECO:0000256" key="4">
    <source>
        <dbReference type="ARBA" id="ARBA00023858"/>
    </source>
</evidence>
<feature type="region of interest" description="Disordered" evidence="6">
    <location>
        <begin position="417"/>
        <end position="481"/>
    </location>
</feature>
<accession>A0AA36M831</accession>
<feature type="region of interest" description="Disordered" evidence="6">
    <location>
        <begin position="30"/>
        <end position="79"/>
    </location>
</feature>
<organism evidence="8 9">
    <name type="scientific">Cylicocyclus nassatus</name>
    <name type="common">Nematode worm</name>
    <dbReference type="NCBI Taxonomy" id="53992"/>
    <lineage>
        <taxon>Eukaryota</taxon>
        <taxon>Metazoa</taxon>
        <taxon>Ecdysozoa</taxon>
        <taxon>Nematoda</taxon>
        <taxon>Chromadorea</taxon>
        <taxon>Rhabditida</taxon>
        <taxon>Rhabditina</taxon>
        <taxon>Rhabditomorpha</taxon>
        <taxon>Strongyloidea</taxon>
        <taxon>Strongylidae</taxon>
        <taxon>Cylicocyclus</taxon>
    </lineage>
</organism>
<dbReference type="PANTHER" id="PTHR23196">
    <property type="entry name" value="PAX TRANSCRIPTION ACTIVATION DOMAIN INTERACTING PROTEIN"/>
    <property type="match status" value="1"/>
</dbReference>
<dbReference type="PANTHER" id="PTHR23196:SF1">
    <property type="entry name" value="PAX-INTERACTING PROTEIN 1"/>
    <property type="match status" value="1"/>
</dbReference>
<keyword evidence="9" id="KW-1185">Reference proteome</keyword>
<evidence type="ECO:0000256" key="5">
    <source>
        <dbReference type="ARBA" id="ARBA00030146"/>
    </source>
</evidence>
<comment type="subcellular location">
    <subcellularLocation>
        <location evidence="1">Nucleus</location>
    </subcellularLocation>
</comment>
<evidence type="ECO:0000256" key="6">
    <source>
        <dbReference type="SAM" id="MobiDB-lite"/>
    </source>
</evidence>
<feature type="region of interest" description="Disordered" evidence="6">
    <location>
        <begin position="781"/>
        <end position="803"/>
    </location>
</feature>
<dbReference type="Pfam" id="PF16589">
    <property type="entry name" value="BRCT_2"/>
    <property type="match status" value="1"/>
</dbReference>
<feature type="compositionally biased region" description="Polar residues" evidence="6">
    <location>
        <begin position="470"/>
        <end position="479"/>
    </location>
</feature>
<dbReference type="CDD" id="cd18432">
    <property type="entry name" value="BRCT_PAXIP1_rpt6_like"/>
    <property type="match status" value="1"/>
</dbReference>
<dbReference type="Pfam" id="PF16770">
    <property type="entry name" value="RTT107_BRCT_5"/>
    <property type="match status" value="1"/>
</dbReference>
<dbReference type="Pfam" id="PF00533">
    <property type="entry name" value="BRCT"/>
    <property type="match status" value="1"/>
</dbReference>
<name>A0AA36M831_CYLNA</name>
<gene>
    <name evidence="8" type="ORF">CYNAS_LOCUS13038</name>
</gene>
<dbReference type="GO" id="GO:0044666">
    <property type="term" value="C:MLL3/4 complex"/>
    <property type="evidence" value="ECO:0007669"/>
    <property type="project" value="TreeGrafter"/>
</dbReference>
<keyword evidence="2" id="KW-0227">DNA damage</keyword>
<comment type="caution">
    <text evidence="8">The sequence shown here is derived from an EMBL/GenBank/DDBJ whole genome shotgun (WGS) entry which is preliminary data.</text>
</comment>
<feature type="domain" description="BRCT" evidence="7">
    <location>
        <begin position="632"/>
        <end position="712"/>
    </location>
</feature>
<dbReference type="AlphaFoldDB" id="A0AA36M831"/>
<protein>
    <recommendedName>
        <fullName evidence="4">PAX-interacting protein 1</fullName>
    </recommendedName>
    <alternativeName>
        <fullName evidence="5">PAX transactivation activation domain-interacting protein</fullName>
    </alternativeName>
</protein>
<dbReference type="InterPro" id="IPR036420">
    <property type="entry name" value="BRCT_dom_sf"/>
</dbReference>
<feature type="region of interest" description="Disordered" evidence="6">
    <location>
        <begin position="317"/>
        <end position="375"/>
    </location>
</feature>
<feature type="compositionally biased region" description="Polar residues" evidence="6">
    <location>
        <begin position="418"/>
        <end position="429"/>
    </location>
</feature>
<dbReference type="CDD" id="cd17711">
    <property type="entry name" value="BRCT_PAXIP1_rpt3"/>
    <property type="match status" value="1"/>
</dbReference>
<reference evidence="8" key="1">
    <citation type="submission" date="2023-07" db="EMBL/GenBank/DDBJ databases">
        <authorList>
            <consortium name="CYATHOMIX"/>
        </authorList>
    </citation>
    <scope>NUCLEOTIDE SEQUENCE</scope>
    <source>
        <strain evidence="8">N/A</strain>
    </source>
</reference>
<feature type="domain" description="BRCT" evidence="7">
    <location>
        <begin position="811"/>
        <end position="891"/>
    </location>
</feature>
<feature type="domain" description="BRCT" evidence="7">
    <location>
        <begin position="912"/>
        <end position="1011"/>
    </location>
</feature>
<evidence type="ECO:0000256" key="3">
    <source>
        <dbReference type="ARBA" id="ARBA00023242"/>
    </source>
</evidence>
<dbReference type="InterPro" id="IPR001357">
    <property type="entry name" value="BRCT_dom"/>
</dbReference>
<dbReference type="SMART" id="SM00292">
    <property type="entry name" value="BRCT"/>
    <property type="match status" value="4"/>
</dbReference>
<evidence type="ECO:0000259" key="7">
    <source>
        <dbReference type="PROSITE" id="PS50172"/>
    </source>
</evidence>
<dbReference type="Gene3D" id="3.40.50.10190">
    <property type="entry name" value="BRCT domain"/>
    <property type="match status" value="4"/>
</dbReference>
<feature type="compositionally biased region" description="Low complexity" evidence="6">
    <location>
        <begin position="333"/>
        <end position="375"/>
    </location>
</feature>
<dbReference type="SUPFAM" id="SSF52113">
    <property type="entry name" value="BRCT domain"/>
    <property type="match status" value="4"/>
</dbReference>
<evidence type="ECO:0000313" key="9">
    <source>
        <dbReference type="Proteomes" id="UP001176961"/>
    </source>
</evidence>
<keyword evidence="3" id="KW-0539">Nucleus</keyword>
<sequence>MYCSTISVHIGLFKLYESSQRHCWLTCESDTKRRQTKRSKMSDGSRNCDSLNTGDNGRNSQTEQGRVTDSPLGQLDPSRITHMVVDQVGLGSTTSQQNERFVVPGPPHQVSQQWIHSSPGASPSLMHASRAMGDCGQQPRMSTPTNAMQMQQATIGSPSMNNAPMTPQQLVQQQQQGMMQSQRTSMGQYEQPQGFAQRQQQLSQGYGHDILDSPGVMQMQNQQMVPSNIDGTSAVYARQQQMMEQQQQQQLITQQQQQQQRINQQQMTQQQIGMGNSQQYYTQQNPQAQWTQQQQMQYMRQQQALGAVSGQRVMMQRVPYPPSTGYPPGMQSVQQQQQQQVQGVAAQAGNRPPSVVQQQPQRPVYPPGTAQQQPQYAYPGAQANGFQQQQAAQAAAYQQQMYQRQQQIPQHMRPYMSPQGTMTPTQPGVYTTGAQPHTPQTPQPPFTPNGSRFPQPTPSPQYAPDMRSPSLMSPTQVPMTPQAAMPRPMSNGEMVAQPIRVVPTPQQPVMPSQFFTYEPNVLMSVRPEICLAGCVLHMFDMEKMFTDKMDLPTIVLAIRMHGGDIEFGTKAYSERVGIITHVIVESIRTQHAHLALKDRKRLVTMQWLVDVLMKKQMDVPWRHAHLPSVFVDGCRPLLGKLVSFSGFDEGERAAMKFMVEAMGAKFTPYLSRLNNLLIAKSGGVEKVTKAQEWDIPIVNYQWLADSYAGQRVEIDNPRYQVGQPSEGVSPGPYALEMVNDQFKQLLLAWKMPIIVSPEQWRRSFDTKQAVENDEGVFPNKKLRAQSAPPSEAEIAAKAEERKKSRDKHPEYVVAFCGIDEENKHVLTQKLRYLGGRVCDDISECTHLVTTNGRRTERLLEAICLGRNIVNPYWIVHGYECRQWMDTLDYFLHDEDQERNLGYNCKRSVLRARHRKLFEDVQFYITPSVEPSRAVLSKLIRLAGGTVHDERPAPAEIARCIETDAPYIVISCECDLRMVQYLLECNFPVYNTELVLVALIRQELQPHPLYRVNTASLIPPRTVPEQQQQQPRVKA</sequence>
<evidence type="ECO:0000313" key="8">
    <source>
        <dbReference type="EMBL" id="CAJ0601055.1"/>
    </source>
</evidence>
<feature type="compositionally biased region" description="Basic and acidic residues" evidence="6">
    <location>
        <begin position="794"/>
        <end position="803"/>
    </location>
</feature>
<dbReference type="EMBL" id="CATQJL010000305">
    <property type="protein sequence ID" value="CAJ0601055.1"/>
    <property type="molecule type" value="Genomic_DNA"/>
</dbReference>